<name>A0ABV2MCV6_9HYPH</name>
<organism evidence="1 2">
    <name type="scientific">Rhizobium binae</name>
    <dbReference type="NCBI Taxonomy" id="1138190"/>
    <lineage>
        <taxon>Bacteria</taxon>
        <taxon>Pseudomonadati</taxon>
        <taxon>Pseudomonadota</taxon>
        <taxon>Alphaproteobacteria</taxon>
        <taxon>Hyphomicrobiales</taxon>
        <taxon>Rhizobiaceae</taxon>
        <taxon>Rhizobium/Agrobacterium group</taxon>
        <taxon>Rhizobium</taxon>
    </lineage>
</organism>
<accession>A0ABV2MCV6</accession>
<sequence>MNNKIRNQGQIFRRLRAGAVLVPLLGLFACSNEPPVMPADAPGISRPEEYSFGSETHAKDWRAARAVLDQLEPRFGEKSLHVLMRNLDSTTDPKTVKTHYGERLTGWTEMPLSSFAERAWAFAFVSPNGKLVLAIEALDGSESAGGIVPLNILTNLEGDRPRQ</sequence>
<dbReference type="PROSITE" id="PS51257">
    <property type="entry name" value="PROKAR_LIPOPROTEIN"/>
    <property type="match status" value="1"/>
</dbReference>
<comment type="caution">
    <text evidence="1">The sequence shown here is derived from an EMBL/GenBank/DDBJ whole genome shotgun (WGS) entry which is preliminary data.</text>
</comment>
<evidence type="ECO:0008006" key="3">
    <source>
        <dbReference type="Google" id="ProtNLM"/>
    </source>
</evidence>
<evidence type="ECO:0000313" key="2">
    <source>
        <dbReference type="Proteomes" id="UP001549077"/>
    </source>
</evidence>
<proteinExistence type="predicted"/>
<evidence type="ECO:0000313" key="1">
    <source>
        <dbReference type="EMBL" id="MET3754299.1"/>
    </source>
</evidence>
<dbReference type="EMBL" id="JBEPMY010000003">
    <property type="protein sequence ID" value="MET3754299.1"/>
    <property type="molecule type" value="Genomic_DNA"/>
</dbReference>
<keyword evidence="2" id="KW-1185">Reference proteome</keyword>
<reference evidence="1 2" key="1">
    <citation type="submission" date="2024-06" db="EMBL/GenBank/DDBJ databases">
        <title>Genomic Encyclopedia of Type Strains, Phase IV (KMG-IV): sequencing the most valuable type-strain genomes for metagenomic binning, comparative biology and taxonomic classification.</title>
        <authorList>
            <person name="Goeker M."/>
        </authorList>
    </citation>
    <scope>NUCLEOTIDE SEQUENCE [LARGE SCALE GENOMIC DNA]</scope>
    <source>
        <strain evidence="1 2">DSM 29288</strain>
    </source>
</reference>
<protein>
    <recommendedName>
        <fullName evidence="3">Lipoprotein</fullName>
    </recommendedName>
</protein>
<dbReference type="RefSeq" id="WP_168294547.1">
    <property type="nucleotide sequence ID" value="NZ_CP071604.1"/>
</dbReference>
<gene>
    <name evidence="1" type="ORF">ABID08_001648</name>
</gene>
<dbReference type="Proteomes" id="UP001549077">
    <property type="component" value="Unassembled WGS sequence"/>
</dbReference>
<dbReference type="GeneID" id="91147917"/>